<proteinExistence type="predicted"/>
<protein>
    <submittedName>
        <fullName evidence="1">9864_t:CDS:1</fullName>
    </submittedName>
</protein>
<gene>
    <name evidence="1" type="ORF">ACOLOM_LOCUS13493</name>
</gene>
<dbReference type="Proteomes" id="UP000789525">
    <property type="component" value="Unassembled WGS sequence"/>
</dbReference>
<evidence type="ECO:0000313" key="1">
    <source>
        <dbReference type="EMBL" id="CAG8766758.1"/>
    </source>
</evidence>
<dbReference type="EMBL" id="CAJVPT010062326">
    <property type="protein sequence ID" value="CAG8766758.1"/>
    <property type="molecule type" value="Genomic_DNA"/>
</dbReference>
<organism evidence="1 2">
    <name type="scientific">Acaulospora colombiana</name>
    <dbReference type="NCBI Taxonomy" id="27376"/>
    <lineage>
        <taxon>Eukaryota</taxon>
        <taxon>Fungi</taxon>
        <taxon>Fungi incertae sedis</taxon>
        <taxon>Mucoromycota</taxon>
        <taxon>Glomeromycotina</taxon>
        <taxon>Glomeromycetes</taxon>
        <taxon>Diversisporales</taxon>
        <taxon>Acaulosporaceae</taxon>
        <taxon>Acaulospora</taxon>
    </lineage>
</organism>
<sequence>ITSSDSLNKSSLLDPSSSIAQFLVAHPSPLTPAQLEPLHITFDDFLSALPTVQPSSKREGFATIPDVTWSDVGALHAIRDELHMSIVQPILHPELFKSVGIDAPSGVLLWGPPGCGKTLLAKAVANESRANFISVKGPELLNKEMCVLTRPFKYVGESERALRQVFSRARASSPCIIFFDELDALVPRRDDSLSESSARVVNTLLTELDGLDSRRGVHVIAATNRPDMIDPAM</sequence>
<accession>A0ACA9QW16</accession>
<keyword evidence="2" id="KW-1185">Reference proteome</keyword>
<evidence type="ECO:0000313" key="2">
    <source>
        <dbReference type="Proteomes" id="UP000789525"/>
    </source>
</evidence>
<name>A0ACA9QW16_9GLOM</name>
<feature type="non-terminal residue" evidence="1">
    <location>
        <position position="233"/>
    </location>
</feature>
<feature type="non-terminal residue" evidence="1">
    <location>
        <position position="1"/>
    </location>
</feature>
<comment type="caution">
    <text evidence="1">The sequence shown here is derived from an EMBL/GenBank/DDBJ whole genome shotgun (WGS) entry which is preliminary data.</text>
</comment>
<reference evidence="1" key="1">
    <citation type="submission" date="2021-06" db="EMBL/GenBank/DDBJ databases">
        <authorList>
            <person name="Kallberg Y."/>
            <person name="Tangrot J."/>
            <person name="Rosling A."/>
        </authorList>
    </citation>
    <scope>NUCLEOTIDE SEQUENCE</scope>
    <source>
        <strain evidence="1">CL356</strain>
    </source>
</reference>